<organism evidence="5 6">
    <name type="scientific">Mucilaginibacter jinjuensis</name>
    <dbReference type="NCBI Taxonomy" id="1176721"/>
    <lineage>
        <taxon>Bacteria</taxon>
        <taxon>Pseudomonadati</taxon>
        <taxon>Bacteroidota</taxon>
        <taxon>Sphingobacteriia</taxon>
        <taxon>Sphingobacteriales</taxon>
        <taxon>Sphingobacteriaceae</taxon>
        <taxon>Mucilaginibacter</taxon>
    </lineage>
</organism>
<dbReference type="Pfam" id="PF01047">
    <property type="entry name" value="MarR"/>
    <property type="match status" value="1"/>
</dbReference>
<accession>A0ABY7T2G6</accession>
<evidence type="ECO:0000256" key="2">
    <source>
        <dbReference type="ARBA" id="ARBA00023125"/>
    </source>
</evidence>
<dbReference type="PANTHER" id="PTHR42756:SF1">
    <property type="entry name" value="TRANSCRIPTIONAL REPRESSOR OF EMRAB OPERON"/>
    <property type="match status" value="1"/>
</dbReference>
<keyword evidence="6" id="KW-1185">Reference proteome</keyword>
<keyword evidence="3" id="KW-0804">Transcription</keyword>
<dbReference type="InterPro" id="IPR036390">
    <property type="entry name" value="WH_DNA-bd_sf"/>
</dbReference>
<dbReference type="PANTHER" id="PTHR42756">
    <property type="entry name" value="TRANSCRIPTIONAL REGULATOR, MARR"/>
    <property type="match status" value="1"/>
</dbReference>
<dbReference type="SMART" id="SM00347">
    <property type="entry name" value="HTH_MARR"/>
    <property type="match status" value="1"/>
</dbReference>
<feature type="domain" description="HTH marR-type" evidence="4">
    <location>
        <begin position="4"/>
        <end position="136"/>
    </location>
</feature>
<dbReference type="SUPFAM" id="SSF46785">
    <property type="entry name" value="Winged helix' DNA-binding domain"/>
    <property type="match status" value="1"/>
</dbReference>
<proteinExistence type="predicted"/>
<evidence type="ECO:0000313" key="5">
    <source>
        <dbReference type="EMBL" id="WCT10640.1"/>
    </source>
</evidence>
<dbReference type="InterPro" id="IPR036388">
    <property type="entry name" value="WH-like_DNA-bd_sf"/>
</dbReference>
<evidence type="ECO:0000256" key="1">
    <source>
        <dbReference type="ARBA" id="ARBA00023015"/>
    </source>
</evidence>
<dbReference type="RefSeq" id="WP_273628830.1">
    <property type="nucleotide sequence ID" value="NZ_CP117167.1"/>
</dbReference>
<dbReference type="Proteomes" id="UP001216139">
    <property type="component" value="Chromosome"/>
</dbReference>
<dbReference type="PROSITE" id="PS50995">
    <property type="entry name" value="HTH_MARR_2"/>
    <property type="match status" value="1"/>
</dbReference>
<evidence type="ECO:0000259" key="4">
    <source>
        <dbReference type="PROSITE" id="PS50995"/>
    </source>
</evidence>
<dbReference type="Gene3D" id="1.10.10.10">
    <property type="entry name" value="Winged helix-like DNA-binding domain superfamily/Winged helix DNA-binding domain"/>
    <property type="match status" value="1"/>
</dbReference>
<reference evidence="5 6" key="1">
    <citation type="submission" date="2023-02" db="EMBL/GenBank/DDBJ databases">
        <title>Genome sequence of Mucilaginibacter jinjuensis strain KACC 16571.</title>
        <authorList>
            <person name="Kim S."/>
            <person name="Heo J."/>
            <person name="Kwon S.-W."/>
        </authorList>
    </citation>
    <scope>NUCLEOTIDE SEQUENCE [LARGE SCALE GENOMIC DNA]</scope>
    <source>
        <strain evidence="5 6">KACC 16571</strain>
    </source>
</reference>
<dbReference type="InterPro" id="IPR000835">
    <property type="entry name" value="HTH_MarR-typ"/>
</dbReference>
<sequence>MNFGEEFSLQLKLANKAYHQYLNTFFEQSDIRQHYQIIIQLSRFGGKMTQKKLCENLNIERSNMAPIIDTLQDNGYVTRAINYKDRRGRLVLLTEKGNKVLEGLENTFQHFEDNVTQGITWQEMYNCLRVLKVINTNLGDILSMKKVDIAV</sequence>
<protein>
    <submittedName>
        <fullName evidence="5">MarR family transcriptional regulator</fullName>
    </submittedName>
</protein>
<dbReference type="EMBL" id="CP117167">
    <property type="protein sequence ID" value="WCT10640.1"/>
    <property type="molecule type" value="Genomic_DNA"/>
</dbReference>
<gene>
    <name evidence="5" type="ORF">PQO05_18035</name>
</gene>
<keyword evidence="2" id="KW-0238">DNA-binding</keyword>
<evidence type="ECO:0000313" key="6">
    <source>
        <dbReference type="Proteomes" id="UP001216139"/>
    </source>
</evidence>
<name>A0ABY7T2G6_9SPHI</name>
<evidence type="ECO:0000256" key="3">
    <source>
        <dbReference type="ARBA" id="ARBA00023163"/>
    </source>
</evidence>
<dbReference type="PRINTS" id="PR00598">
    <property type="entry name" value="HTHMARR"/>
</dbReference>
<keyword evidence="1" id="KW-0805">Transcription regulation</keyword>